<feature type="compositionally biased region" description="Polar residues" evidence="1">
    <location>
        <begin position="647"/>
        <end position="657"/>
    </location>
</feature>
<evidence type="ECO:0000256" key="1">
    <source>
        <dbReference type="SAM" id="MobiDB-lite"/>
    </source>
</evidence>
<reference evidence="2 3" key="1">
    <citation type="submission" date="2022-05" db="EMBL/GenBank/DDBJ databases">
        <authorList>
            <consortium name="Genoscope - CEA"/>
            <person name="William W."/>
        </authorList>
    </citation>
    <scope>NUCLEOTIDE SEQUENCE [LARGE SCALE GENOMIC DNA]</scope>
</reference>
<keyword evidence="3" id="KW-1185">Reference proteome</keyword>
<proteinExistence type="predicted"/>
<organism evidence="2 3">
    <name type="scientific">Porites lobata</name>
    <dbReference type="NCBI Taxonomy" id="104759"/>
    <lineage>
        <taxon>Eukaryota</taxon>
        <taxon>Metazoa</taxon>
        <taxon>Cnidaria</taxon>
        <taxon>Anthozoa</taxon>
        <taxon>Hexacorallia</taxon>
        <taxon>Scleractinia</taxon>
        <taxon>Fungiina</taxon>
        <taxon>Poritidae</taxon>
        <taxon>Porites</taxon>
    </lineage>
</organism>
<name>A0ABN8NUY6_9CNID</name>
<feature type="compositionally biased region" description="Acidic residues" evidence="1">
    <location>
        <begin position="87"/>
        <end position="97"/>
    </location>
</feature>
<gene>
    <name evidence="2" type="ORF">PLOB_00029877</name>
</gene>
<dbReference type="Proteomes" id="UP001159405">
    <property type="component" value="Unassembled WGS sequence"/>
</dbReference>
<accession>A0ABN8NUY6</accession>
<sequence>MTDIWDSARGSDIWEMVEYPDPFSVQYSTTLPFQGQPENNSSLISSTNSYTAVSTASFSTWDPDVLANDCTDSDSCSDYEMHSNSGNDEDSDWEDVTEDRPGGFNAGKDKRTHTSSKRIDFSRFGIPLPSKPTVRRNKPGFTTASGIIRNLLMSILRIADSQNACCYVNSSTIKAIAISLTRDGLGLKPSLEFDERKKVLVGSTKKIDIDYVRKNPAPNPSELKQSMIKDADISVVTTVDRKISLPIGVYYEAAGQTGEEVLAEVEEIAGHLQTCLTCLEAQSKLSNSILIYNCDCTSRCESSVLDGTKVVQKVDTIIGNGTNGTEDGLIGVHSRVSHPTGITTENGTIFFVDTGSKSVRLITKISALIKYIRIMEDIYRAFYIHSDILGHAELPSLLKAEQRVEKAEKTLTQMLQNAKAKFKVSGVMQGPQGTPAEKTVASVTFIKNFLRRLRTRFSEECAHLLEVADVRTFLTLVNEYFNSELRQVTDTPTVLDCAMNFVEAADETLKRIAWPGYICFTREKQHYELPSHFSIKYEDLLPVPQEPTTFLNKEDIKRLNDWRNEFGRGVRQQSVRNSFTKDKAGTLPFYMYMSEESEESYKNAEEQALTSMQELFKAVSSAKEADTPTNPPGNSSSCDEEPVTEPGNGNQSDLNTHQAPHTGIYAIRSKSNFFSVFISSKIDANDIVGTNYVIIDGSSFIFQTSGEKALCKKSNIICEISKDAMRLFDSRLEVTEETFCKILSDCRGECDLEANVNEENLESSLDSEEEETDSTALTNIWSRRRSVRPPRRMEDFF</sequence>
<feature type="region of interest" description="Disordered" evidence="1">
    <location>
        <begin position="77"/>
        <end position="116"/>
    </location>
</feature>
<feature type="region of interest" description="Disordered" evidence="1">
    <location>
        <begin position="620"/>
        <end position="657"/>
    </location>
</feature>
<protein>
    <submittedName>
        <fullName evidence="2">Uncharacterized protein</fullName>
    </submittedName>
</protein>
<evidence type="ECO:0000313" key="3">
    <source>
        <dbReference type="Proteomes" id="UP001159405"/>
    </source>
</evidence>
<evidence type="ECO:0000313" key="2">
    <source>
        <dbReference type="EMBL" id="CAH3123290.1"/>
    </source>
</evidence>
<dbReference type="EMBL" id="CALNXK010000038">
    <property type="protein sequence ID" value="CAH3123290.1"/>
    <property type="molecule type" value="Genomic_DNA"/>
</dbReference>
<comment type="caution">
    <text evidence="2">The sequence shown here is derived from an EMBL/GenBank/DDBJ whole genome shotgun (WGS) entry which is preliminary data.</text>
</comment>